<feature type="region of interest" description="Disordered" evidence="1">
    <location>
        <begin position="74"/>
        <end position="108"/>
    </location>
</feature>
<protein>
    <submittedName>
        <fullName evidence="2">Uncharacterized protein</fullName>
    </submittedName>
</protein>
<organism evidence="2 3">
    <name type="scientific">Streptomyces chryseus</name>
    <dbReference type="NCBI Taxonomy" id="68186"/>
    <lineage>
        <taxon>Bacteria</taxon>
        <taxon>Bacillati</taxon>
        <taxon>Actinomycetota</taxon>
        <taxon>Actinomycetes</taxon>
        <taxon>Kitasatosporales</taxon>
        <taxon>Streptomycetaceae</taxon>
        <taxon>Streptomyces</taxon>
    </lineage>
</organism>
<comment type="caution">
    <text evidence="2">The sequence shown here is derived from an EMBL/GenBank/DDBJ whole genome shotgun (WGS) entry which is preliminary data.</text>
</comment>
<feature type="compositionally biased region" description="Basic and acidic residues" evidence="1">
    <location>
        <begin position="91"/>
        <end position="108"/>
    </location>
</feature>
<gene>
    <name evidence="2" type="ORF">GCM10010346_64560</name>
</gene>
<reference evidence="3" key="1">
    <citation type="journal article" date="2019" name="Int. J. Syst. Evol. Microbiol.">
        <title>The Global Catalogue of Microorganisms (GCM) 10K type strain sequencing project: providing services to taxonomists for standard genome sequencing and annotation.</title>
        <authorList>
            <consortium name="The Broad Institute Genomics Platform"/>
            <consortium name="The Broad Institute Genome Sequencing Center for Infectious Disease"/>
            <person name="Wu L."/>
            <person name="Ma J."/>
        </authorList>
    </citation>
    <scope>NUCLEOTIDE SEQUENCE [LARGE SCALE GENOMIC DNA]</scope>
    <source>
        <strain evidence="3">JCM 4737</strain>
    </source>
</reference>
<keyword evidence="3" id="KW-1185">Reference proteome</keyword>
<evidence type="ECO:0000313" key="3">
    <source>
        <dbReference type="Proteomes" id="UP000599437"/>
    </source>
</evidence>
<dbReference type="Proteomes" id="UP000599437">
    <property type="component" value="Unassembled WGS sequence"/>
</dbReference>
<sequence length="108" mass="11575">MQIPRQALALRSDRVDCLLARSLAADVGSEAILADFLKTLLARGPRCRPEELRAMGSVTLDLATAFLARQLGDPGEAPAEACAGDAAADLPLHRDQPRRPEPDSSDDR</sequence>
<accession>A0ABQ3EB99</accession>
<evidence type="ECO:0000313" key="2">
    <source>
        <dbReference type="EMBL" id="GHB32312.1"/>
    </source>
</evidence>
<name>A0ABQ3EB99_9ACTN</name>
<evidence type="ECO:0000256" key="1">
    <source>
        <dbReference type="SAM" id="MobiDB-lite"/>
    </source>
</evidence>
<dbReference type="EMBL" id="BMVO01000044">
    <property type="protein sequence ID" value="GHB32312.1"/>
    <property type="molecule type" value="Genomic_DNA"/>
</dbReference>
<proteinExistence type="predicted"/>
<feature type="compositionally biased region" description="Low complexity" evidence="1">
    <location>
        <begin position="74"/>
        <end position="90"/>
    </location>
</feature>